<dbReference type="EMBL" id="JAHWXT010000004">
    <property type="protein sequence ID" value="MCF0265198.1"/>
    <property type="molecule type" value="Genomic_DNA"/>
</dbReference>
<feature type="transmembrane region" description="Helical" evidence="9">
    <location>
        <begin position="538"/>
        <end position="555"/>
    </location>
</feature>
<keyword evidence="4" id="KW-1003">Cell membrane</keyword>
<feature type="transmembrane region" description="Helical" evidence="9">
    <location>
        <begin position="895"/>
        <end position="915"/>
    </location>
</feature>
<dbReference type="InterPro" id="IPR001036">
    <property type="entry name" value="Acrflvin-R"/>
</dbReference>
<feature type="transmembrane region" description="Helical" evidence="9">
    <location>
        <begin position="394"/>
        <end position="414"/>
    </location>
</feature>
<feature type="transmembrane region" description="Helical" evidence="9">
    <location>
        <begin position="340"/>
        <end position="360"/>
    </location>
</feature>
<comment type="caution">
    <text evidence="10">The sequence shown here is derived from an EMBL/GenBank/DDBJ whole genome shotgun (WGS) entry which is preliminary data.</text>
</comment>
<dbReference type="PANTHER" id="PTHR32063:SF32">
    <property type="entry name" value="AMINOGLYCOSIDE EFFLUX PUMP-RELATED"/>
    <property type="match status" value="1"/>
</dbReference>
<evidence type="ECO:0000256" key="4">
    <source>
        <dbReference type="ARBA" id="ARBA00022475"/>
    </source>
</evidence>
<keyword evidence="8 9" id="KW-0472">Membrane</keyword>
<evidence type="ECO:0000256" key="9">
    <source>
        <dbReference type="RuleBase" id="RU364070"/>
    </source>
</evidence>
<evidence type="ECO:0000256" key="7">
    <source>
        <dbReference type="ARBA" id="ARBA00022989"/>
    </source>
</evidence>
<dbReference type="Gene3D" id="3.30.70.1440">
    <property type="entry name" value="Multidrug efflux transporter AcrB pore domain"/>
    <property type="match status" value="1"/>
</dbReference>
<keyword evidence="5 9" id="KW-0997">Cell inner membrane</keyword>
<dbReference type="GO" id="GO:0009636">
    <property type="term" value="P:response to toxic substance"/>
    <property type="evidence" value="ECO:0007669"/>
    <property type="project" value="UniProtKB-ARBA"/>
</dbReference>
<comment type="subcellular location">
    <subcellularLocation>
        <location evidence="1 9">Cell inner membrane</location>
        <topology evidence="1 9">Multi-pass membrane protein</topology>
    </subcellularLocation>
</comment>
<feature type="transmembrane region" description="Helical" evidence="9">
    <location>
        <begin position="967"/>
        <end position="986"/>
    </location>
</feature>
<reference evidence="10" key="1">
    <citation type="submission" date="2021-07" db="EMBL/GenBank/DDBJ databases">
        <authorList>
            <person name="Fernandez M."/>
            <person name="Pereira P."/>
            <person name="Torres Tejerizo G.A."/>
            <person name="Gonzalez P."/>
            <person name="Agostini E."/>
        </authorList>
    </citation>
    <scope>NUCLEOTIDE SEQUENCE</scope>
    <source>
        <strain evidence="10">SFC 500-1A</strain>
    </source>
</reference>
<dbReference type="Gene3D" id="3.30.2090.10">
    <property type="entry name" value="Multidrug efflux transporter AcrB TolC docking domain, DN and DC subdomains"/>
    <property type="match status" value="2"/>
</dbReference>
<dbReference type="Pfam" id="PF00873">
    <property type="entry name" value="ACR_tran"/>
    <property type="match status" value="1"/>
</dbReference>
<organism evidence="10 11">
    <name type="scientific">Acinetobacter guillouiae</name>
    <name type="common">Acinetobacter genomosp. 11</name>
    <dbReference type="NCBI Taxonomy" id="106649"/>
    <lineage>
        <taxon>Bacteria</taxon>
        <taxon>Pseudomonadati</taxon>
        <taxon>Pseudomonadota</taxon>
        <taxon>Gammaproteobacteria</taxon>
        <taxon>Moraxellales</taxon>
        <taxon>Moraxellaceae</taxon>
        <taxon>Acinetobacter</taxon>
    </lineage>
</organism>
<evidence type="ECO:0000256" key="1">
    <source>
        <dbReference type="ARBA" id="ARBA00004429"/>
    </source>
</evidence>
<evidence type="ECO:0000256" key="3">
    <source>
        <dbReference type="ARBA" id="ARBA00022448"/>
    </source>
</evidence>
<dbReference type="RefSeq" id="WP_234623481.1">
    <property type="nucleotide sequence ID" value="NZ_JAHWXT010000004.1"/>
</dbReference>
<dbReference type="NCBIfam" id="NF000282">
    <property type="entry name" value="RND_permease_1"/>
    <property type="match status" value="1"/>
</dbReference>
<evidence type="ECO:0000313" key="11">
    <source>
        <dbReference type="Proteomes" id="UP000887320"/>
    </source>
</evidence>
<evidence type="ECO:0000256" key="6">
    <source>
        <dbReference type="ARBA" id="ARBA00022692"/>
    </source>
</evidence>
<evidence type="ECO:0000256" key="8">
    <source>
        <dbReference type="ARBA" id="ARBA00023136"/>
    </source>
</evidence>
<keyword evidence="6 9" id="KW-0812">Transmembrane</keyword>
<keyword evidence="7 9" id="KW-1133">Transmembrane helix</keyword>
<proteinExistence type="inferred from homology"/>
<keyword evidence="3 9" id="KW-0813">Transport</keyword>
<dbReference type="GO" id="GO:0042910">
    <property type="term" value="F:xenobiotic transmembrane transporter activity"/>
    <property type="evidence" value="ECO:0007669"/>
    <property type="project" value="TreeGrafter"/>
</dbReference>
<dbReference type="PANTHER" id="PTHR32063">
    <property type="match status" value="1"/>
</dbReference>
<feature type="transmembrane region" description="Helical" evidence="9">
    <location>
        <begin position="12"/>
        <end position="33"/>
    </location>
</feature>
<gene>
    <name evidence="10" type="primary">adeE</name>
    <name evidence="10" type="ORF">KW868_12120</name>
</gene>
<sequence length="1037" mass="112143">MLSSFFIARPIFAWVLSICIMAMGAISIFTLSVEQYPDIAPPGVNVTANYPGASASTVEDNVTQILEQQIKGIDGLLYFSSTSSSAGQTRISLSFDQNTNPDTAQVQVQNAVNQALSRLPQEVQQQGITVTKSQGDSLLVFALYDESGARSDVDISDYMVSTLQDPLSRVDGVGEITVFGAQYAMRIWLDPHKLNSYSLMPSDVRVAIEAQNTQITAGELGALPTKENQALNATVTALSRLQTVSQFENIILRTEPNGSVVLLKDVARVERGAESYQTTTRLNGKYASGMSIQLASGANALETAERVKAEVSRLTASMPAGLKVAYPRDSTPFVEASVQGVIKTLAEAIFLVIIVMFVFLQSWRATLIPAIAVPVVLLGTFGILSVLGYTINTLTLFAMVLAIGLLVDDAIVVVENVERVMHEQGLDPREATLISMKEISGALVGIAMVLSAVFLPMAFFGGSVGMIYRQFSVTLVSAMVLSAVVALTLSPALCATLLRPNNHQHKKRRFFTWFNQKVELSQSKYRNLLVKIISKPKIFMVLFVVITALLGWQYTRMNTGFLPQEDQGSVMVQFSTPVGSTLAETQEIGNQISEYFMTNEKDNLNVIFMVMGRNNAGSGQNVGMAFASLKHWDDRKGEDNTAEAIISRANAHFRSMKQARVQVLSPSAVRGLGQSSGFELWMQDAEGKGRDALLAAQSTVLKEASADSGLAAVRLNGLEDKSQLQVNIDQRKASAFGLAQTDISSTLSTAWGGSYINDFIDRGRVKRVYLQGDAAYRSLPQDIGQWYVRGTTGEMTPFASFSSVNWQMGPQMLQRFNGLSSVQLQGSAATGESSGAAMNKMQQLIDQQQGFSLQWSGLSYQEKLASGQTIWLYLASIIFIFLCLAALYESWSIPFSVLLVIPLGLIGAVIAASIAGYVNDIYFQVAMLTTIGLSAKNAILIVEFAAAKLAEGQSLIEAVIEGAGQRLRPIIMTSLAFVAGVLPLAVSTGAGAASRREIGIAVTGGMISGTLLSIFFVPLFFFLVRKVSIRLKVSPNK</sequence>
<feature type="transmembrane region" description="Helical" evidence="9">
    <location>
        <begin position="367"/>
        <end position="388"/>
    </location>
</feature>
<dbReference type="Proteomes" id="UP000887320">
    <property type="component" value="Unassembled WGS sequence"/>
</dbReference>
<evidence type="ECO:0000313" key="10">
    <source>
        <dbReference type="EMBL" id="MCF0265198.1"/>
    </source>
</evidence>
<comment type="similarity">
    <text evidence="2 9">Belongs to the resistance-nodulation-cell division (RND) (TC 2.A.6) family.</text>
</comment>
<feature type="transmembrane region" description="Helical" evidence="9">
    <location>
        <begin position="442"/>
        <end position="468"/>
    </location>
</feature>
<name>A0A8X8GLP7_ACIGI</name>
<dbReference type="Gene3D" id="1.20.1640.10">
    <property type="entry name" value="Multidrug efflux transporter AcrB transmembrane domain"/>
    <property type="match status" value="2"/>
</dbReference>
<dbReference type="FunFam" id="3.30.2090.10:FF:000002">
    <property type="entry name" value="Efflux pump membrane transporter"/>
    <property type="match status" value="1"/>
</dbReference>
<accession>A0A8X8GLP7</accession>
<feature type="transmembrane region" description="Helical" evidence="9">
    <location>
        <begin position="998"/>
        <end position="1024"/>
    </location>
</feature>
<dbReference type="InterPro" id="IPR004764">
    <property type="entry name" value="MdtF-like"/>
</dbReference>
<feature type="transmembrane region" description="Helical" evidence="9">
    <location>
        <begin position="921"/>
        <end position="946"/>
    </location>
</feature>
<dbReference type="PRINTS" id="PR00702">
    <property type="entry name" value="ACRIFLAVINRP"/>
</dbReference>
<feature type="transmembrane region" description="Helical" evidence="9">
    <location>
        <begin position="474"/>
        <end position="498"/>
    </location>
</feature>
<dbReference type="GO" id="GO:0015562">
    <property type="term" value="F:efflux transmembrane transporter activity"/>
    <property type="evidence" value="ECO:0007669"/>
    <property type="project" value="InterPro"/>
</dbReference>
<dbReference type="SUPFAM" id="SSF82866">
    <property type="entry name" value="Multidrug efflux transporter AcrB transmembrane domain"/>
    <property type="match status" value="2"/>
</dbReference>
<evidence type="ECO:0000256" key="5">
    <source>
        <dbReference type="ARBA" id="ARBA00022519"/>
    </source>
</evidence>
<dbReference type="Gene3D" id="3.30.70.1430">
    <property type="entry name" value="Multidrug efflux transporter AcrB pore domain"/>
    <property type="match status" value="2"/>
</dbReference>
<dbReference type="FunFam" id="3.30.70.1430:FF:000001">
    <property type="entry name" value="Efflux pump membrane transporter"/>
    <property type="match status" value="1"/>
</dbReference>
<dbReference type="NCBIfam" id="TIGR00915">
    <property type="entry name" value="2A0602"/>
    <property type="match status" value="1"/>
</dbReference>
<dbReference type="SUPFAM" id="SSF82714">
    <property type="entry name" value="Multidrug efflux transporter AcrB TolC docking domain, DN and DC subdomains"/>
    <property type="match status" value="2"/>
</dbReference>
<feature type="transmembrane region" description="Helical" evidence="9">
    <location>
        <begin position="870"/>
        <end position="888"/>
    </location>
</feature>
<dbReference type="InterPro" id="IPR027463">
    <property type="entry name" value="AcrB_DN_DC_subdom"/>
</dbReference>
<protein>
    <recommendedName>
        <fullName evidence="9">Efflux pump membrane transporter</fullName>
    </recommendedName>
</protein>
<evidence type="ECO:0000256" key="2">
    <source>
        <dbReference type="ARBA" id="ARBA00010942"/>
    </source>
</evidence>
<dbReference type="GO" id="GO:0005886">
    <property type="term" value="C:plasma membrane"/>
    <property type="evidence" value="ECO:0007669"/>
    <property type="project" value="UniProtKB-SubCell"/>
</dbReference>
<dbReference type="FunFam" id="1.20.1640.10:FF:000001">
    <property type="entry name" value="Efflux pump membrane transporter"/>
    <property type="match status" value="1"/>
</dbReference>
<dbReference type="AlphaFoldDB" id="A0A8X8GLP7"/>
<dbReference type="SUPFAM" id="SSF82693">
    <property type="entry name" value="Multidrug efflux transporter AcrB pore domain, PN1, PN2, PC1 and PC2 subdomains"/>
    <property type="match status" value="4"/>
</dbReference>
<dbReference type="Gene3D" id="3.30.70.1320">
    <property type="entry name" value="Multidrug efflux transporter AcrB pore domain like"/>
    <property type="match status" value="1"/>
</dbReference>